<dbReference type="EMBL" id="JBHRYN010000060">
    <property type="protein sequence ID" value="MFC3702972.1"/>
    <property type="molecule type" value="Genomic_DNA"/>
</dbReference>
<organism evidence="3 4">
    <name type="scientific">Reinekea marina</name>
    <dbReference type="NCBI Taxonomy" id="1310421"/>
    <lineage>
        <taxon>Bacteria</taxon>
        <taxon>Pseudomonadati</taxon>
        <taxon>Pseudomonadota</taxon>
        <taxon>Gammaproteobacteria</taxon>
        <taxon>Oceanospirillales</taxon>
        <taxon>Saccharospirillaceae</taxon>
        <taxon>Reinekea</taxon>
    </lineage>
</organism>
<sequence length="229" mass="25664">MAHIDRESIKNGFFQKMAQAAHDKGLITLTSAEERERSWRQTLSTNPNQDGSVWVFAYGSLLWNPAMHISEKTDAYLEGYHRDFCLQTYVGRGSETHPGLVLGLEQGGSCHGQALKVDPSCIEEEFSVLWSREMVASAYQPLWLPLKTDKEATLYAVAFVMDKNSPQYAGSLNFEQRCIHLAQGEGALGSAADYLFETVNALHGLGINDERLDKYVKRVESLLNESRTE</sequence>
<keyword evidence="4" id="KW-1185">Reference proteome</keyword>
<evidence type="ECO:0000256" key="1">
    <source>
        <dbReference type="ARBA" id="ARBA00012344"/>
    </source>
</evidence>
<accession>A0ABV7WUS8</accession>
<dbReference type="EC" id="4.3.2.7" evidence="1"/>
<dbReference type="InterPro" id="IPR006840">
    <property type="entry name" value="ChaC"/>
</dbReference>
<dbReference type="RefSeq" id="WP_290282401.1">
    <property type="nucleotide sequence ID" value="NZ_JAUFQI010000001.1"/>
</dbReference>
<dbReference type="SUPFAM" id="SSF110857">
    <property type="entry name" value="Gamma-glutamyl cyclotransferase-like"/>
    <property type="match status" value="1"/>
</dbReference>
<keyword evidence="2" id="KW-0456">Lyase</keyword>
<dbReference type="Proteomes" id="UP001595710">
    <property type="component" value="Unassembled WGS sequence"/>
</dbReference>
<comment type="caution">
    <text evidence="3">The sequence shown here is derived from an EMBL/GenBank/DDBJ whole genome shotgun (WGS) entry which is preliminary data.</text>
</comment>
<dbReference type="InterPro" id="IPR013024">
    <property type="entry name" value="GGCT-like"/>
</dbReference>
<dbReference type="PANTHER" id="PTHR12192">
    <property type="entry name" value="CATION TRANSPORT PROTEIN CHAC-RELATED"/>
    <property type="match status" value="1"/>
</dbReference>
<proteinExistence type="predicted"/>
<evidence type="ECO:0000313" key="3">
    <source>
        <dbReference type="EMBL" id="MFC3702972.1"/>
    </source>
</evidence>
<dbReference type="PANTHER" id="PTHR12192:SF2">
    <property type="entry name" value="GLUTATHIONE-SPECIFIC GAMMA-GLUTAMYLCYCLOTRANSFERASE 2"/>
    <property type="match status" value="1"/>
</dbReference>
<protein>
    <recommendedName>
        <fullName evidence="1">glutathione-specific gamma-glutamylcyclotransferase</fullName>
        <ecNumber evidence="1">4.3.2.7</ecNumber>
    </recommendedName>
</protein>
<gene>
    <name evidence="3" type="ORF">ACFOND_15160</name>
</gene>
<dbReference type="Pfam" id="PF04752">
    <property type="entry name" value="ChaC"/>
    <property type="match status" value="1"/>
</dbReference>
<name>A0ABV7WUS8_9GAMM</name>
<evidence type="ECO:0000256" key="2">
    <source>
        <dbReference type="ARBA" id="ARBA00023239"/>
    </source>
</evidence>
<dbReference type="InterPro" id="IPR036568">
    <property type="entry name" value="GGCT-like_sf"/>
</dbReference>
<evidence type="ECO:0000313" key="4">
    <source>
        <dbReference type="Proteomes" id="UP001595710"/>
    </source>
</evidence>
<dbReference type="CDD" id="cd06661">
    <property type="entry name" value="GGCT_like"/>
    <property type="match status" value="1"/>
</dbReference>
<reference evidence="4" key="1">
    <citation type="journal article" date="2019" name="Int. J. Syst. Evol. Microbiol.">
        <title>The Global Catalogue of Microorganisms (GCM) 10K type strain sequencing project: providing services to taxonomists for standard genome sequencing and annotation.</title>
        <authorList>
            <consortium name="The Broad Institute Genomics Platform"/>
            <consortium name="The Broad Institute Genome Sequencing Center for Infectious Disease"/>
            <person name="Wu L."/>
            <person name="Ma J."/>
        </authorList>
    </citation>
    <scope>NUCLEOTIDE SEQUENCE [LARGE SCALE GENOMIC DNA]</scope>
    <source>
        <strain evidence="4">CECT 8288</strain>
    </source>
</reference>
<dbReference type="Gene3D" id="3.10.490.10">
    <property type="entry name" value="Gamma-glutamyl cyclotransferase-like"/>
    <property type="match status" value="1"/>
</dbReference>